<dbReference type="EMBL" id="JAVLUS010000004">
    <property type="protein sequence ID" value="MDS1113382.1"/>
    <property type="molecule type" value="Genomic_DNA"/>
</dbReference>
<dbReference type="GO" id="GO:0046872">
    <property type="term" value="F:metal ion binding"/>
    <property type="evidence" value="ECO:0007669"/>
    <property type="project" value="UniProtKB-KW"/>
</dbReference>
<dbReference type="Pfam" id="PF13459">
    <property type="entry name" value="Fer4_15"/>
    <property type="match status" value="1"/>
</dbReference>
<evidence type="ECO:0000313" key="11">
    <source>
        <dbReference type="Proteomes" id="UP000183180"/>
    </source>
</evidence>
<evidence type="ECO:0000313" key="9">
    <source>
        <dbReference type="EMBL" id="MDS1113382.1"/>
    </source>
</evidence>
<evidence type="ECO:0000256" key="3">
    <source>
        <dbReference type="ARBA" id="ARBA00022723"/>
    </source>
</evidence>
<dbReference type="EMBL" id="FNLM01000034">
    <property type="protein sequence ID" value="SDU73134.1"/>
    <property type="molecule type" value="Genomic_DNA"/>
</dbReference>
<dbReference type="STRING" id="158898.SAMN04488548_1343903"/>
<dbReference type="PROSITE" id="PS51379">
    <property type="entry name" value="4FE4S_FER_2"/>
    <property type="match status" value="1"/>
</dbReference>
<name>A0A1H2KXC0_9ACTN</name>
<evidence type="ECO:0000256" key="2">
    <source>
        <dbReference type="ARBA" id="ARBA00022448"/>
    </source>
</evidence>
<keyword evidence="3" id="KW-0479">Metal-binding</keyword>
<organism evidence="10 11">
    <name type="scientific">Gordonia westfalica</name>
    <dbReference type="NCBI Taxonomy" id="158898"/>
    <lineage>
        <taxon>Bacteria</taxon>
        <taxon>Bacillati</taxon>
        <taxon>Actinomycetota</taxon>
        <taxon>Actinomycetes</taxon>
        <taxon>Mycobacteriales</taxon>
        <taxon>Gordoniaceae</taxon>
        <taxon>Gordonia</taxon>
    </lineage>
</organism>
<dbReference type="RefSeq" id="WP_006359148.1">
    <property type="nucleotide sequence ID" value="NZ_FNLM01000034.1"/>
</dbReference>
<keyword evidence="5" id="KW-0408">Iron</keyword>
<dbReference type="AlphaFoldDB" id="A0A1H2KXC0"/>
<evidence type="ECO:0000256" key="6">
    <source>
        <dbReference type="ARBA" id="ARBA00023014"/>
    </source>
</evidence>
<keyword evidence="2" id="KW-0813">Transport</keyword>
<feature type="domain" description="4Fe-4S ferredoxin-type" evidence="8">
    <location>
        <begin position="1"/>
        <end position="29"/>
    </location>
</feature>
<sequence length="65" mass="6762">MKILVDWQKCTGIGICEALSPDTFEVGDDGKLQLINGEVIPEGLEAEIDSAIAGCPTAALSKQAS</sequence>
<dbReference type="Proteomes" id="UP000183180">
    <property type="component" value="Unassembled WGS sequence"/>
</dbReference>
<evidence type="ECO:0000256" key="4">
    <source>
        <dbReference type="ARBA" id="ARBA00022982"/>
    </source>
</evidence>
<evidence type="ECO:0000256" key="5">
    <source>
        <dbReference type="ARBA" id="ARBA00023004"/>
    </source>
</evidence>
<reference evidence="9 12" key="2">
    <citation type="submission" date="2023-08" db="EMBL/GenBank/DDBJ databases">
        <title>Bioegradation of LLDPE and BLDPE plastic by marine bacteria from coast plastic debris.</title>
        <authorList>
            <person name="Rong Z."/>
        </authorList>
    </citation>
    <scope>NUCLEOTIDE SEQUENCE [LARGE SCALE GENOMIC DNA]</scope>
    <source>
        <strain evidence="9 12">Z-2</strain>
    </source>
</reference>
<dbReference type="PANTHER" id="PTHR36923:SF3">
    <property type="entry name" value="FERREDOXIN"/>
    <property type="match status" value="1"/>
</dbReference>
<keyword evidence="12" id="KW-1185">Reference proteome</keyword>
<keyword evidence="4" id="KW-0249">Electron transport</keyword>
<dbReference type="InterPro" id="IPR017896">
    <property type="entry name" value="4Fe4S_Fe-S-bd"/>
</dbReference>
<comment type="cofactor">
    <cofactor evidence="1">
        <name>[3Fe-4S] cluster</name>
        <dbReference type="ChEBI" id="CHEBI:21137"/>
    </cofactor>
</comment>
<dbReference type="PANTHER" id="PTHR36923">
    <property type="entry name" value="FERREDOXIN"/>
    <property type="match status" value="1"/>
</dbReference>
<dbReference type="GO" id="GO:0051538">
    <property type="term" value="F:3 iron, 4 sulfur cluster binding"/>
    <property type="evidence" value="ECO:0007669"/>
    <property type="project" value="UniProtKB-KW"/>
</dbReference>
<dbReference type="Gene3D" id="3.30.70.20">
    <property type="match status" value="1"/>
</dbReference>
<accession>A0A1H2KXC0</accession>
<evidence type="ECO:0000259" key="8">
    <source>
        <dbReference type="PROSITE" id="PS51379"/>
    </source>
</evidence>
<dbReference type="OrthoDB" id="9803319at2"/>
<evidence type="ECO:0000256" key="7">
    <source>
        <dbReference type="ARBA" id="ARBA00023291"/>
    </source>
</evidence>
<reference evidence="10 11" key="1">
    <citation type="submission" date="2016-10" db="EMBL/GenBank/DDBJ databases">
        <authorList>
            <person name="de Groot N.N."/>
        </authorList>
    </citation>
    <scope>NUCLEOTIDE SEQUENCE [LARGE SCALE GENOMIC DNA]</scope>
    <source>
        <strain evidence="10 11">DSM 44215</strain>
    </source>
</reference>
<proteinExistence type="predicted"/>
<keyword evidence="6" id="KW-0411">Iron-sulfur</keyword>
<gene>
    <name evidence="9" type="ORF">RD149_06340</name>
    <name evidence="10" type="ORF">SAMN04488548_1343903</name>
</gene>
<evidence type="ECO:0000256" key="1">
    <source>
        <dbReference type="ARBA" id="ARBA00001927"/>
    </source>
</evidence>
<evidence type="ECO:0000313" key="12">
    <source>
        <dbReference type="Proteomes" id="UP001265083"/>
    </source>
</evidence>
<evidence type="ECO:0000313" key="10">
    <source>
        <dbReference type="EMBL" id="SDU73134.1"/>
    </source>
</evidence>
<dbReference type="Proteomes" id="UP001265083">
    <property type="component" value="Unassembled WGS sequence"/>
</dbReference>
<keyword evidence="7" id="KW-0003">3Fe-4S</keyword>
<protein>
    <submittedName>
        <fullName evidence="10">Ferredoxin</fullName>
    </submittedName>
</protein>
<dbReference type="SUPFAM" id="SSF54862">
    <property type="entry name" value="4Fe-4S ferredoxins"/>
    <property type="match status" value="1"/>
</dbReference>
<dbReference type="InterPro" id="IPR051269">
    <property type="entry name" value="Fe-S_cluster_ET"/>
</dbReference>